<accession>A0A067BJH3</accession>
<keyword evidence="13" id="KW-1185">Reference proteome</keyword>
<evidence type="ECO:0000256" key="7">
    <source>
        <dbReference type="ARBA" id="ARBA00023004"/>
    </source>
</evidence>
<gene>
    <name evidence="12" type="ORF">SPRG_16004</name>
</gene>
<dbReference type="OrthoDB" id="8300278at2759"/>
<keyword evidence="7" id="KW-0408">Iron</keyword>
<dbReference type="GO" id="GO:0016491">
    <property type="term" value="F:oxidoreductase activity"/>
    <property type="evidence" value="ECO:0007669"/>
    <property type="project" value="UniProtKB-KW"/>
</dbReference>
<keyword evidence="4" id="KW-0001">2Fe-2S</keyword>
<dbReference type="PROSITE" id="PS51085">
    <property type="entry name" value="2FE2S_FER_2"/>
    <property type="match status" value="1"/>
</dbReference>
<dbReference type="STRING" id="695850.A0A067BJH3"/>
<dbReference type="InterPro" id="IPR016208">
    <property type="entry name" value="Ald_Oxase/xanthine_DH-like"/>
</dbReference>
<dbReference type="PANTHER" id="PTHR45444:SF3">
    <property type="entry name" value="XANTHINE DEHYDROGENASE"/>
    <property type="match status" value="1"/>
</dbReference>
<comment type="cofactor">
    <cofactor evidence="2">
        <name>FAD</name>
        <dbReference type="ChEBI" id="CHEBI:57692"/>
    </cofactor>
</comment>
<keyword evidence="6" id="KW-0560">Oxidoreductase</keyword>
<comment type="cofactor">
    <cofactor evidence="1">
        <name>Mo-molybdopterin</name>
        <dbReference type="ChEBI" id="CHEBI:71302"/>
    </cofactor>
</comment>
<dbReference type="FunFam" id="3.10.20.30:FF:000012">
    <property type="entry name" value="Xanthine dehydrogenase/oxidase"/>
    <property type="match status" value="1"/>
</dbReference>
<evidence type="ECO:0000256" key="4">
    <source>
        <dbReference type="ARBA" id="ARBA00022714"/>
    </source>
</evidence>
<dbReference type="GO" id="GO:0005506">
    <property type="term" value="F:iron ion binding"/>
    <property type="evidence" value="ECO:0007669"/>
    <property type="project" value="InterPro"/>
</dbReference>
<comment type="cofactor">
    <cofactor evidence="10">
        <name>[2Fe-2S] cluster</name>
        <dbReference type="ChEBI" id="CHEBI:190135"/>
    </cofactor>
</comment>
<organism evidence="12 13">
    <name type="scientific">Saprolegnia parasitica (strain CBS 223.65)</name>
    <dbReference type="NCBI Taxonomy" id="695850"/>
    <lineage>
        <taxon>Eukaryota</taxon>
        <taxon>Sar</taxon>
        <taxon>Stramenopiles</taxon>
        <taxon>Oomycota</taxon>
        <taxon>Saprolegniomycetes</taxon>
        <taxon>Saprolegniales</taxon>
        <taxon>Saprolegniaceae</taxon>
        <taxon>Saprolegnia</taxon>
    </lineage>
</organism>
<dbReference type="GO" id="GO:0051537">
    <property type="term" value="F:2 iron, 2 sulfur cluster binding"/>
    <property type="evidence" value="ECO:0007669"/>
    <property type="project" value="UniProtKB-KW"/>
</dbReference>
<dbReference type="PROSITE" id="PS00197">
    <property type="entry name" value="2FE2S_FER_1"/>
    <property type="match status" value="1"/>
</dbReference>
<protein>
    <recommendedName>
        <fullName evidence="11">2Fe-2S ferredoxin-type domain-containing protein</fullName>
    </recommendedName>
</protein>
<dbReference type="Pfam" id="PF00111">
    <property type="entry name" value="Fer2"/>
    <property type="match status" value="1"/>
</dbReference>
<comment type="similarity">
    <text evidence="3">Belongs to the xanthine dehydrogenase family.</text>
</comment>
<feature type="non-terminal residue" evidence="12">
    <location>
        <position position="119"/>
    </location>
</feature>
<evidence type="ECO:0000256" key="6">
    <source>
        <dbReference type="ARBA" id="ARBA00023002"/>
    </source>
</evidence>
<sequence>MPPTTWTRELTFALNGTKVVLQEGSIGQLRLVDYIRNVARLTGTKVACGEGGCGACTVVLRHQSVTSSQLVTRAVNACLIPLAAVDGMEVLTVEGVGSTKTGLHQVQKTLVEKSGMQCG</sequence>
<proteinExistence type="inferred from homology"/>
<name>A0A067BJH3_SAPPC</name>
<dbReference type="KEGG" id="spar:SPRG_16004"/>
<dbReference type="Proteomes" id="UP000030745">
    <property type="component" value="Unassembled WGS sequence"/>
</dbReference>
<evidence type="ECO:0000256" key="8">
    <source>
        <dbReference type="ARBA" id="ARBA00023014"/>
    </source>
</evidence>
<dbReference type="AlphaFoldDB" id="A0A067BJH3"/>
<dbReference type="EMBL" id="KK583416">
    <property type="protein sequence ID" value="KDO18584.1"/>
    <property type="molecule type" value="Genomic_DNA"/>
</dbReference>
<reference evidence="12 13" key="1">
    <citation type="journal article" date="2013" name="PLoS Genet.">
        <title>Distinctive expansion of potential virulence genes in the genome of the oomycete fish pathogen Saprolegnia parasitica.</title>
        <authorList>
            <person name="Jiang R.H."/>
            <person name="de Bruijn I."/>
            <person name="Haas B.J."/>
            <person name="Belmonte R."/>
            <person name="Lobach L."/>
            <person name="Christie J."/>
            <person name="van den Ackerveken G."/>
            <person name="Bottin A."/>
            <person name="Bulone V."/>
            <person name="Diaz-Moreno S.M."/>
            <person name="Dumas B."/>
            <person name="Fan L."/>
            <person name="Gaulin E."/>
            <person name="Govers F."/>
            <person name="Grenville-Briggs L.J."/>
            <person name="Horner N.R."/>
            <person name="Levin J.Z."/>
            <person name="Mammella M."/>
            <person name="Meijer H.J."/>
            <person name="Morris P."/>
            <person name="Nusbaum C."/>
            <person name="Oome S."/>
            <person name="Phillips A.J."/>
            <person name="van Rooyen D."/>
            <person name="Rzeszutek E."/>
            <person name="Saraiva M."/>
            <person name="Secombes C.J."/>
            <person name="Seidl M.F."/>
            <person name="Snel B."/>
            <person name="Stassen J.H."/>
            <person name="Sykes S."/>
            <person name="Tripathy S."/>
            <person name="van den Berg H."/>
            <person name="Vega-Arreguin J.C."/>
            <person name="Wawra S."/>
            <person name="Young S.K."/>
            <person name="Zeng Q."/>
            <person name="Dieguez-Uribeondo J."/>
            <person name="Russ C."/>
            <person name="Tyler B.M."/>
            <person name="van West P."/>
        </authorList>
    </citation>
    <scope>NUCLEOTIDE SEQUENCE [LARGE SCALE GENOMIC DNA]</scope>
    <source>
        <strain evidence="12 13">CBS 223.65</strain>
    </source>
</reference>
<evidence type="ECO:0000256" key="10">
    <source>
        <dbReference type="ARBA" id="ARBA00034078"/>
    </source>
</evidence>
<dbReference type="OMA" id="PERIREC"/>
<dbReference type="Gene3D" id="3.10.20.30">
    <property type="match status" value="1"/>
</dbReference>
<dbReference type="InterPro" id="IPR006058">
    <property type="entry name" value="2Fe2S_fd_BS"/>
</dbReference>
<dbReference type="InterPro" id="IPR036010">
    <property type="entry name" value="2Fe-2S_ferredoxin-like_sf"/>
</dbReference>
<dbReference type="VEuPathDB" id="FungiDB:SPRG_16004"/>
<dbReference type="InterPro" id="IPR012675">
    <property type="entry name" value="Beta-grasp_dom_sf"/>
</dbReference>
<evidence type="ECO:0000313" key="13">
    <source>
        <dbReference type="Proteomes" id="UP000030745"/>
    </source>
</evidence>
<dbReference type="InterPro" id="IPR001041">
    <property type="entry name" value="2Fe-2S_ferredoxin-type"/>
</dbReference>
<dbReference type="SUPFAM" id="SSF54292">
    <property type="entry name" value="2Fe-2S ferredoxin-like"/>
    <property type="match status" value="1"/>
</dbReference>
<dbReference type="GeneID" id="24137672"/>
<evidence type="ECO:0000313" key="12">
    <source>
        <dbReference type="EMBL" id="KDO18584.1"/>
    </source>
</evidence>
<keyword evidence="8" id="KW-0411">Iron-sulfur</keyword>
<dbReference type="CDD" id="cd00207">
    <property type="entry name" value="fer2"/>
    <property type="match status" value="1"/>
</dbReference>
<evidence type="ECO:0000256" key="2">
    <source>
        <dbReference type="ARBA" id="ARBA00001974"/>
    </source>
</evidence>
<dbReference type="RefSeq" id="XP_012210697.1">
    <property type="nucleotide sequence ID" value="XM_012355307.1"/>
</dbReference>
<keyword evidence="5" id="KW-0479">Metal-binding</keyword>
<evidence type="ECO:0000256" key="1">
    <source>
        <dbReference type="ARBA" id="ARBA00001924"/>
    </source>
</evidence>
<evidence type="ECO:0000256" key="9">
    <source>
        <dbReference type="ARBA" id="ARBA00023027"/>
    </source>
</evidence>
<evidence type="ECO:0000259" key="11">
    <source>
        <dbReference type="PROSITE" id="PS51085"/>
    </source>
</evidence>
<dbReference type="PANTHER" id="PTHR45444">
    <property type="entry name" value="XANTHINE DEHYDROGENASE"/>
    <property type="match status" value="1"/>
</dbReference>
<evidence type="ECO:0000256" key="5">
    <source>
        <dbReference type="ARBA" id="ARBA00022723"/>
    </source>
</evidence>
<keyword evidence="9" id="KW-0520">NAD</keyword>
<feature type="domain" description="2Fe-2S ferredoxin-type" evidence="11">
    <location>
        <begin position="8"/>
        <end position="96"/>
    </location>
</feature>
<evidence type="ECO:0000256" key="3">
    <source>
        <dbReference type="ARBA" id="ARBA00006849"/>
    </source>
</evidence>